<dbReference type="AlphaFoldDB" id="A0A0D9QQQ4"/>
<dbReference type="OrthoDB" id="368960at2759"/>
<evidence type="ECO:0000313" key="2">
    <source>
        <dbReference type="Proteomes" id="UP000054561"/>
    </source>
</evidence>
<keyword evidence="2" id="KW-1185">Reference proteome</keyword>
<sequence>MTDENEQHKYALLQEMSEYKNNSKKFPDMLKSYIHENISDQELAQRFLKEFDDSYLKIMNLDELELLCSFILKRRNIQVK</sequence>
<reference evidence="1 2" key="1">
    <citation type="submission" date="2014-03" db="EMBL/GenBank/DDBJ databases">
        <title>The Genome Sequence of Plasmodium fragile nilgiri.</title>
        <authorList>
            <consortium name="The Broad Institute Genomics Platform"/>
            <consortium name="The Broad Institute Genome Sequencing Center for Infectious Disease"/>
            <person name="Neafsey D."/>
            <person name="Duraisingh M."/>
            <person name="Young S.K."/>
            <person name="Zeng Q."/>
            <person name="Gargeya S."/>
            <person name="Abouelleil A."/>
            <person name="Alvarado L."/>
            <person name="Chapman S.B."/>
            <person name="Gainer-Dewar J."/>
            <person name="Goldberg J."/>
            <person name="Griggs A."/>
            <person name="Gujja S."/>
            <person name="Hansen M."/>
            <person name="Howarth C."/>
            <person name="Imamovic A."/>
            <person name="Larimer J."/>
            <person name="Pearson M."/>
            <person name="Poon T.W."/>
            <person name="Priest M."/>
            <person name="Roberts A."/>
            <person name="Saif S."/>
            <person name="Shea T."/>
            <person name="Sykes S."/>
            <person name="Wortman J."/>
            <person name="Nusbaum C."/>
            <person name="Birren B."/>
        </authorList>
    </citation>
    <scope>NUCLEOTIDE SEQUENCE [LARGE SCALE GENOMIC DNA]</scope>
    <source>
        <strain evidence="2">nilgiri</strain>
    </source>
</reference>
<dbReference type="Proteomes" id="UP000054561">
    <property type="component" value="Unassembled WGS sequence"/>
</dbReference>
<dbReference type="VEuPathDB" id="PlasmoDB:AK88_00883"/>
<dbReference type="EMBL" id="KQ001651">
    <property type="protein sequence ID" value="KJP89440.1"/>
    <property type="molecule type" value="Genomic_DNA"/>
</dbReference>
<dbReference type="RefSeq" id="XP_012333950.1">
    <property type="nucleotide sequence ID" value="XM_012478527.1"/>
</dbReference>
<proteinExistence type="predicted"/>
<name>A0A0D9QQQ4_PLAFR</name>
<dbReference type="OMA" id="QEMSEYK"/>
<evidence type="ECO:0000313" key="1">
    <source>
        <dbReference type="EMBL" id="KJP89440.1"/>
    </source>
</evidence>
<protein>
    <submittedName>
        <fullName evidence="1">Uncharacterized protein</fullName>
    </submittedName>
</protein>
<dbReference type="GeneID" id="24266197"/>
<organism evidence="1 2">
    <name type="scientific">Plasmodium fragile</name>
    <dbReference type="NCBI Taxonomy" id="5857"/>
    <lineage>
        <taxon>Eukaryota</taxon>
        <taxon>Sar</taxon>
        <taxon>Alveolata</taxon>
        <taxon>Apicomplexa</taxon>
        <taxon>Aconoidasida</taxon>
        <taxon>Haemosporida</taxon>
        <taxon>Plasmodiidae</taxon>
        <taxon>Plasmodium</taxon>
        <taxon>Plasmodium (Plasmodium)</taxon>
    </lineage>
</organism>
<gene>
    <name evidence="1" type="ORF">AK88_00883</name>
</gene>
<accession>A0A0D9QQQ4</accession>